<evidence type="ECO:0000313" key="1">
    <source>
        <dbReference type="EMBL" id="EFJ40879.1"/>
    </source>
</evidence>
<gene>
    <name evidence="1" type="ORF">VOLCADRAFT_99253</name>
</gene>
<organism evidence="2">
    <name type="scientific">Volvox carteri f. nagariensis</name>
    <dbReference type="NCBI Taxonomy" id="3068"/>
    <lineage>
        <taxon>Eukaryota</taxon>
        <taxon>Viridiplantae</taxon>
        <taxon>Chlorophyta</taxon>
        <taxon>core chlorophytes</taxon>
        <taxon>Chlorophyceae</taxon>
        <taxon>CS clade</taxon>
        <taxon>Chlamydomonadales</taxon>
        <taxon>Volvocaceae</taxon>
        <taxon>Volvox</taxon>
    </lineage>
</organism>
<dbReference type="AlphaFoldDB" id="D8UHC2"/>
<dbReference type="GeneID" id="9623136"/>
<reference evidence="1 2" key="1">
    <citation type="journal article" date="2010" name="Science">
        <title>Genomic analysis of organismal complexity in the multicellular green alga Volvox carteri.</title>
        <authorList>
            <person name="Prochnik S.E."/>
            <person name="Umen J."/>
            <person name="Nedelcu A.M."/>
            <person name="Hallmann A."/>
            <person name="Miller S.M."/>
            <person name="Nishii I."/>
            <person name="Ferris P."/>
            <person name="Kuo A."/>
            <person name="Mitros T."/>
            <person name="Fritz-Laylin L.K."/>
            <person name="Hellsten U."/>
            <person name="Chapman J."/>
            <person name="Simakov O."/>
            <person name="Rensing S.A."/>
            <person name="Terry A."/>
            <person name="Pangilinan J."/>
            <person name="Kapitonov V."/>
            <person name="Jurka J."/>
            <person name="Salamov A."/>
            <person name="Shapiro H."/>
            <person name="Schmutz J."/>
            <person name="Grimwood J."/>
            <person name="Lindquist E."/>
            <person name="Lucas S."/>
            <person name="Grigoriev I.V."/>
            <person name="Schmitt R."/>
            <person name="Kirk D."/>
            <person name="Rokhsar D.S."/>
        </authorList>
    </citation>
    <scope>NUCLEOTIDE SEQUENCE [LARGE SCALE GENOMIC DNA]</scope>
    <source>
        <strain evidence="2">f. Nagariensis / Eve</strain>
    </source>
</reference>
<dbReference type="RefSeq" id="XP_002958039.1">
    <property type="nucleotide sequence ID" value="XM_002957993.1"/>
</dbReference>
<name>D8UHC2_VOLCA</name>
<protein>
    <submittedName>
        <fullName evidence="1">Uncharacterized protein</fullName>
    </submittedName>
</protein>
<dbReference type="EMBL" id="GL378405">
    <property type="protein sequence ID" value="EFJ40879.1"/>
    <property type="molecule type" value="Genomic_DNA"/>
</dbReference>
<dbReference type="Proteomes" id="UP000001058">
    <property type="component" value="Unassembled WGS sequence"/>
</dbReference>
<dbReference type="OrthoDB" id="555654at2759"/>
<accession>D8UHC2</accession>
<dbReference type="InParanoid" id="D8UHC2"/>
<dbReference type="KEGG" id="vcn:VOLCADRAFT_99253"/>
<keyword evidence="2" id="KW-1185">Reference proteome</keyword>
<sequence>MQLLEGKGLFDKEKATYSQQIYTVTRQEGYHFTVEGKQHLHRPSEMQLVQEVTDRVAGGAKRQAEATQEQRQAATIRHIIEAALKIVKISKKAVDGDITAAATTAIDYNLPDRSPSMPPAAPCLCQPTAATSVAAVTAPSPTAITSPTAIKANHGNLTSIVTAAIPLDAPYGEQRTESRSVKRFIQCSVSHLDPDVYREPVPRAAAHLHQHQHYQQQQQFIGLAGSLHLRPRTDGSDVRSFYPSSVAIARFLWNLALFFFKCSIALHLIEHP</sequence>
<evidence type="ECO:0000313" key="2">
    <source>
        <dbReference type="Proteomes" id="UP000001058"/>
    </source>
</evidence>
<proteinExistence type="predicted"/>